<dbReference type="AlphaFoldDB" id="A0A5M6DIX4"/>
<name>A0A5M6DIX4_9BACT</name>
<sequence>MSRWIDRLLVAALVVVVAVLCLTALPFLAGHTLGGPGLLTHMFASGALVIGLPVFALAFLRHLPYPSRAGRLYSLGFLATVALGFLTIATVFLCMLPVPATEQMHALMTAHGWIGFAMVPAIVLLLLGMLRSRRTASHLHS</sequence>
<evidence type="ECO:0008006" key="4">
    <source>
        <dbReference type="Google" id="ProtNLM"/>
    </source>
</evidence>
<dbReference type="RefSeq" id="WP_150075217.1">
    <property type="nucleotide sequence ID" value="NZ_VWOX01000002.1"/>
</dbReference>
<gene>
    <name evidence="2" type="ORF">FYK55_04790</name>
</gene>
<protein>
    <recommendedName>
        <fullName evidence="4">DUF4405 domain-containing protein</fullName>
    </recommendedName>
</protein>
<evidence type="ECO:0000256" key="1">
    <source>
        <dbReference type="SAM" id="Phobius"/>
    </source>
</evidence>
<keyword evidence="1" id="KW-0472">Membrane</keyword>
<feature type="transmembrane region" description="Helical" evidence="1">
    <location>
        <begin position="41"/>
        <end position="60"/>
    </location>
</feature>
<keyword evidence="3" id="KW-1185">Reference proteome</keyword>
<comment type="caution">
    <text evidence="2">The sequence shown here is derived from an EMBL/GenBank/DDBJ whole genome shotgun (WGS) entry which is preliminary data.</text>
</comment>
<evidence type="ECO:0000313" key="3">
    <source>
        <dbReference type="Proteomes" id="UP000324479"/>
    </source>
</evidence>
<evidence type="ECO:0000313" key="2">
    <source>
        <dbReference type="EMBL" id="KAA5546210.1"/>
    </source>
</evidence>
<dbReference type="EMBL" id="VWOX01000002">
    <property type="protein sequence ID" value="KAA5546210.1"/>
    <property type="molecule type" value="Genomic_DNA"/>
</dbReference>
<organism evidence="2 3">
    <name type="scientific">Roseiconus nitratireducens</name>
    <dbReference type="NCBI Taxonomy" id="2605748"/>
    <lineage>
        <taxon>Bacteria</taxon>
        <taxon>Pseudomonadati</taxon>
        <taxon>Planctomycetota</taxon>
        <taxon>Planctomycetia</taxon>
        <taxon>Pirellulales</taxon>
        <taxon>Pirellulaceae</taxon>
        <taxon>Roseiconus</taxon>
    </lineage>
</organism>
<feature type="transmembrane region" description="Helical" evidence="1">
    <location>
        <begin position="110"/>
        <end position="130"/>
    </location>
</feature>
<keyword evidence="1" id="KW-1133">Transmembrane helix</keyword>
<keyword evidence="1" id="KW-0812">Transmembrane</keyword>
<feature type="transmembrane region" description="Helical" evidence="1">
    <location>
        <begin position="7"/>
        <end position="29"/>
    </location>
</feature>
<proteinExistence type="predicted"/>
<feature type="transmembrane region" description="Helical" evidence="1">
    <location>
        <begin position="72"/>
        <end position="98"/>
    </location>
</feature>
<dbReference type="Proteomes" id="UP000324479">
    <property type="component" value="Unassembled WGS sequence"/>
</dbReference>
<reference evidence="2 3" key="1">
    <citation type="submission" date="2019-08" db="EMBL/GenBank/DDBJ databases">
        <authorList>
            <person name="Dhanesh K."/>
            <person name="Kumar G."/>
            <person name="Sasikala C."/>
            <person name="Venkata Ramana C."/>
        </authorList>
    </citation>
    <scope>NUCLEOTIDE SEQUENCE [LARGE SCALE GENOMIC DNA]</scope>
    <source>
        <strain evidence="2 3">JC645</strain>
    </source>
</reference>
<accession>A0A5M6DIX4</accession>